<evidence type="ECO:0000313" key="2">
    <source>
        <dbReference type="Proteomes" id="UP000032675"/>
    </source>
</evidence>
<evidence type="ECO:0000313" key="1">
    <source>
        <dbReference type="EMBL" id="GAN97733.1"/>
    </source>
</evidence>
<protein>
    <submittedName>
        <fullName evidence="1">Uncharacterized protein</fullName>
    </submittedName>
</protein>
<name>A0A0D6Q366_KOMEU</name>
<proteinExistence type="predicted"/>
<accession>A0A0D6Q366</accession>
<sequence length="51" mass="6212">MLENFYRCSDCHEEWVEPWECEIDEDCPHCGTRHITPYKSLPMREGFQFDT</sequence>
<dbReference type="Proteomes" id="UP000032675">
    <property type="component" value="Unassembled WGS sequence"/>
</dbReference>
<dbReference type="EMBL" id="BANI01000205">
    <property type="protein sequence ID" value="GAN97733.1"/>
    <property type="molecule type" value="Genomic_DNA"/>
</dbReference>
<organism evidence="1 2">
    <name type="scientific">Komagataeibacter europaeus NBRC 3261</name>
    <dbReference type="NCBI Taxonomy" id="1234669"/>
    <lineage>
        <taxon>Bacteria</taxon>
        <taxon>Pseudomonadati</taxon>
        <taxon>Pseudomonadota</taxon>
        <taxon>Alphaproteobacteria</taxon>
        <taxon>Acetobacterales</taxon>
        <taxon>Acetobacteraceae</taxon>
        <taxon>Komagataeibacter</taxon>
    </lineage>
</organism>
<reference evidence="1 2" key="1">
    <citation type="submission" date="2012-11" db="EMBL/GenBank/DDBJ databases">
        <title>Whole genome sequence of Gluconacetobacter europaeus NBRC3261.</title>
        <authorList>
            <person name="Azuma Y."/>
            <person name="Higashiura N."/>
            <person name="Hirakawa H."/>
            <person name="Matsushita K."/>
        </authorList>
    </citation>
    <scope>NUCLEOTIDE SEQUENCE [LARGE SCALE GENOMIC DNA]</scope>
    <source>
        <strain evidence="1 2">NBRC 3261</strain>
    </source>
</reference>
<dbReference type="AlphaFoldDB" id="A0A0D6Q366"/>
<gene>
    <name evidence="1" type="ORF">Geu3261_0240_008</name>
</gene>
<comment type="caution">
    <text evidence="1">The sequence shown here is derived from an EMBL/GenBank/DDBJ whole genome shotgun (WGS) entry which is preliminary data.</text>
</comment>